<evidence type="ECO:0000256" key="1">
    <source>
        <dbReference type="ARBA" id="ARBA00023015"/>
    </source>
</evidence>
<dbReference type="SUPFAM" id="SSF46785">
    <property type="entry name" value="Winged helix' DNA-binding domain"/>
    <property type="match status" value="1"/>
</dbReference>
<proteinExistence type="predicted"/>
<dbReference type="InterPro" id="IPR050679">
    <property type="entry name" value="Bact_HTH_transcr_reg"/>
</dbReference>
<evidence type="ECO:0000313" key="6">
    <source>
        <dbReference type="Proteomes" id="UP000198661"/>
    </source>
</evidence>
<keyword evidence="2" id="KW-0238">DNA-binding</keyword>
<dbReference type="PANTHER" id="PTHR44846:SF17">
    <property type="entry name" value="GNTR-FAMILY TRANSCRIPTIONAL REGULATOR"/>
    <property type="match status" value="1"/>
</dbReference>
<dbReference type="STRING" id="201973.SAMN04488025_13421"/>
<sequence>MKILAKSHRAWYKKGWGDPRFWCCRKEADATSMEESSCVERLREMLNRGVWAEGELLPSEYELARQLDVSRSEILEALMVLEEEKYLVRHHGIGWVVGARPVFSIRLEELISVSDMITRSGCSAGTVFLDASVEKPDPWLRELLKLEPGEMVFRLEQVRTANGKPVVYCLDKFPASMAEDFHPCESDFLFQLFEKAGRRVVRARTRVEAIGYHERISSLLCSPPESSLLILRQLHYDGQDRPVLFSSHYFRSDQFSFQVERIRPAGTVVKDLELIGEK</sequence>
<keyword evidence="3" id="KW-0804">Transcription</keyword>
<dbReference type="GO" id="GO:0003677">
    <property type="term" value="F:DNA binding"/>
    <property type="evidence" value="ECO:0007669"/>
    <property type="project" value="UniProtKB-KW"/>
</dbReference>
<evidence type="ECO:0000313" key="5">
    <source>
        <dbReference type="EMBL" id="SFG44007.1"/>
    </source>
</evidence>
<dbReference type="Pfam" id="PF00392">
    <property type="entry name" value="GntR"/>
    <property type="match status" value="1"/>
</dbReference>
<evidence type="ECO:0000259" key="4">
    <source>
        <dbReference type="PROSITE" id="PS50949"/>
    </source>
</evidence>
<evidence type="ECO:0000256" key="2">
    <source>
        <dbReference type="ARBA" id="ARBA00023125"/>
    </source>
</evidence>
<dbReference type="CDD" id="cd07377">
    <property type="entry name" value="WHTH_GntR"/>
    <property type="match status" value="1"/>
</dbReference>
<dbReference type="EMBL" id="FOOK01000034">
    <property type="protein sequence ID" value="SFG44007.1"/>
    <property type="molecule type" value="Genomic_DNA"/>
</dbReference>
<dbReference type="GO" id="GO:0045892">
    <property type="term" value="P:negative regulation of DNA-templated transcription"/>
    <property type="evidence" value="ECO:0007669"/>
    <property type="project" value="TreeGrafter"/>
</dbReference>
<dbReference type="PANTHER" id="PTHR44846">
    <property type="entry name" value="MANNOSYL-D-GLYCERATE TRANSPORT/METABOLISM SYSTEM REPRESSOR MNGR-RELATED"/>
    <property type="match status" value="1"/>
</dbReference>
<dbReference type="SUPFAM" id="SSF64288">
    <property type="entry name" value="Chorismate lyase-like"/>
    <property type="match status" value="1"/>
</dbReference>
<dbReference type="Gene3D" id="1.10.10.10">
    <property type="entry name" value="Winged helix-like DNA-binding domain superfamily/Winged helix DNA-binding domain"/>
    <property type="match status" value="1"/>
</dbReference>
<protein>
    <submittedName>
        <fullName evidence="5">GntR family transcriptional regulator</fullName>
    </submittedName>
</protein>
<dbReference type="InterPro" id="IPR011663">
    <property type="entry name" value="UTRA"/>
</dbReference>
<dbReference type="PRINTS" id="PR00035">
    <property type="entry name" value="HTHGNTR"/>
</dbReference>
<name>A0A1I2RZG8_9BACL</name>
<organism evidence="5 6">
    <name type="scientific">Planifilum fulgidum</name>
    <dbReference type="NCBI Taxonomy" id="201973"/>
    <lineage>
        <taxon>Bacteria</taxon>
        <taxon>Bacillati</taxon>
        <taxon>Bacillota</taxon>
        <taxon>Bacilli</taxon>
        <taxon>Bacillales</taxon>
        <taxon>Thermoactinomycetaceae</taxon>
        <taxon>Planifilum</taxon>
    </lineage>
</organism>
<evidence type="ECO:0000256" key="3">
    <source>
        <dbReference type="ARBA" id="ARBA00023163"/>
    </source>
</evidence>
<keyword evidence="6" id="KW-1185">Reference proteome</keyword>
<dbReference type="InterPro" id="IPR036388">
    <property type="entry name" value="WH-like_DNA-bd_sf"/>
</dbReference>
<dbReference type="Gene3D" id="3.40.1410.10">
    <property type="entry name" value="Chorismate lyase-like"/>
    <property type="match status" value="1"/>
</dbReference>
<dbReference type="OrthoDB" id="149756at2"/>
<dbReference type="SMART" id="SM00345">
    <property type="entry name" value="HTH_GNTR"/>
    <property type="match status" value="1"/>
</dbReference>
<dbReference type="Proteomes" id="UP000198661">
    <property type="component" value="Unassembled WGS sequence"/>
</dbReference>
<dbReference type="AlphaFoldDB" id="A0A1I2RZG8"/>
<dbReference type="GO" id="GO:0003700">
    <property type="term" value="F:DNA-binding transcription factor activity"/>
    <property type="evidence" value="ECO:0007669"/>
    <property type="project" value="InterPro"/>
</dbReference>
<reference evidence="5 6" key="1">
    <citation type="submission" date="2016-10" db="EMBL/GenBank/DDBJ databases">
        <authorList>
            <person name="de Groot N.N."/>
        </authorList>
    </citation>
    <scope>NUCLEOTIDE SEQUENCE [LARGE SCALE GENOMIC DNA]</scope>
    <source>
        <strain evidence="5 6">DSM 44945</strain>
    </source>
</reference>
<dbReference type="InterPro" id="IPR036390">
    <property type="entry name" value="WH_DNA-bd_sf"/>
</dbReference>
<dbReference type="SMART" id="SM00866">
    <property type="entry name" value="UTRA"/>
    <property type="match status" value="1"/>
</dbReference>
<keyword evidence="1" id="KW-0805">Transcription regulation</keyword>
<accession>A0A1I2RZG8</accession>
<dbReference type="PROSITE" id="PS50949">
    <property type="entry name" value="HTH_GNTR"/>
    <property type="match status" value="1"/>
</dbReference>
<feature type="domain" description="HTH gntR-type" evidence="4">
    <location>
        <begin position="32"/>
        <end position="100"/>
    </location>
</feature>
<gene>
    <name evidence="5" type="ORF">SAMN04488025_13421</name>
</gene>
<dbReference type="Pfam" id="PF07702">
    <property type="entry name" value="UTRA"/>
    <property type="match status" value="1"/>
</dbReference>
<dbReference type="InterPro" id="IPR000524">
    <property type="entry name" value="Tscrpt_reg_HTH_GntR"/>
</dbReference>
<dbReference type="InterPro" id="IPR028978">
    <property type="entry name" value="Chorismate_lyase_/UTRA_dom_sf"/>
</dbReference>